<feature type="domain" description="DUF4438" evidence="2">
    <location>
        <begin position="163"/>
        <end position="286"/>
    </location>
</feature>
<dbReference type="InterPro" id="IPR044909">
    <property type="entry name" value="TM_1086_sf"/>
</dbReference>
<dbReference type="KEGG" id="dtn:DTL3_1653"/>
<evidence type="ECO:0000313" key="4">
    <source>
        <dbReference type="Proteomes" id="UP000032809"/>
    </source>
</evidence>
<dbReference type="Gene3D" id="4.10.1180.10">
    <property type="entry name" value="tm1086 domain"/>
    <property type="match status" value="1"/>
</dbReference>
<dbReference type="Pfam" id="PF14505">
    <property type="entry name" value="DUF4438"/>
    <property type="match status" value="1"/>
</dbReference>
<organism evidence="3 4">
    <name type="scientific">Defluviitoga tunisiensis</name>
    <dbReference type="NCBI Taxonomy" id="1006576"/>
    <lineage>
        <taxon>Bacteria</taxon>
        <taxon>Thermotogati</taxon>
        <taxon>Thermotogota</taxon>
        <taxon>Thermotogae</taxon>
        <taxon>Petrotogales</taxon>
        <taxon>Petrotogaceae</taxon>
        <taxon>Defluviitoga</taxon>
    </lineage>
</organism>
<protein>
    <recommendedName>
        <fullName evidence="5">DUF4438 domain-containing protein</fullName>
    </recommendedName>
</protein>
<dbReference type="PATRIC" id="fig|1006576.9.peg.1648"/>
<accession>A0A0C7NT21</accession>
<dbReference type="RefSeq" id="WP_171820603.1">
    <property type="nucleotide sequence ID" value="NZ_LN824141.1"/>
</dbReference>
<name>A0A0C7NT21_DEFTU</name>
<dbReference type="Pfam" id="PF20999">
    <property type="entry name" value="DUF4438_C"/>
    <property type="match status" value="1"/>
</dbReference>
<dbReference type="STRING" id="1006576.DTL3_1653"/>
<dbReference type="AlphaFoldDB" id="A0A0C7NT21"/>
<dbReference type="InterPro" id="IPR048399">
    <property type="entry name" value="DUF4438_C"/>
</dbReference>
<dbReference type="InterPro" id="IPR044910">
    <property type="entry name" value="TM_1086_SG_dom"/>
</dbReference>
<dbReference type="EMBL" id="LN824141">
    <property type="protein sequence ID" value="CEP78942.1"/>
    <property type="molecule type" value="Genomic_DNA"/>
</dbReference>
<dbReference type="Gene3D" id="2.102.30.10">
    <property type="entry name" value="tm1086 (SG structure) domain"/>
    <property type="match status" value="1"/>
</dbReference>
<keyword evidence="4" id="KW-1185">Reference proteome</keyword>
<evidence type="ECO:0008006" key="5">
    <source>
        <dbReference type="Google" id="ProtNLM"/>
    </source>
</evidence>
<proteinExistence type="predicted"/>
<dbReference type="Proteomes" id="UP000032809">
    <property type="component" value="Chromosome I"/>
</dbReference>
<evidence type="ECO:0000259" key="1">
    <source>
        <dbReference type="Pfam" id="PF14505"/>
    </source>
</evidence>
<evidence type="ECO:0000259" key="2">
    <source>
        <dbReference type="Pfam" id="PF20999"/>
    </source>
</evidence>
<gene>
    <name evidence="3" type="ORF">DTL3_1653</name>
</gene>
<dbReference type="Gene3D" id="2.40.10.170">
    <property type="match status" value="1"/>
</dbReference>
<evidence type="ECO:0000313" key="3">
    <source>
        <dbReference type="EMBL" id="CEP78942.1"/>
    </source>
</evidence>
<sequence>MRTNRDRLVMISVQGTVSNPEHTGRHSVSHDGEPFMVPGTGGITYNVRVGDSAFGWEVDHVEPGVSTLLDQKDRNSPQNRGYHFYACVGNEAKVVTGDAKGAKGVVTGHHGGAEHILIDFSEDVLDKLTLDDKFLIKGFGQGLKLLDYPDVHVYNLDPNLLEKMNVVEKNGELHVPVVAVVPPFLMGSGIGSTTMGTGDYDIMTADYDALKEYGLTGLRFGDLVYIQDHDNSYGRCYRKGAASIGVIIHSDCKLAGHGPGVTILMTCAKGILKPIISQDANIAKILKIGRFEEK</sequence>
<reference evidence="4" key="1">
    <citation type="submission" date="2014-11" db="EMBL/GenBank/DDBJ databases">
        <authorList>
            <person name="Wibberg D."/>
        </authorList>
    </citation>
    <scope>NUCLEOTIDE SEQUENCE [LARGE SCALE GENOMIC DNA]</scope>
    <source>
        <strain evidence="4">L3</strain>
    </source>
</reference>
<dbReference type="InterPro" id="IPR029433">
    <property type="entry name" value="DUF4438_N"/>
</dbReference>
<feature type="domain" description="DUF4438" evidence="1">
    <location>
        <begin position="27"/>
        <end position="162"/>
    </location>
</feature>
<dbReference type="HOGENOM" id="CLU_075784_0_0_0"/>